<accession>A0A3E3I8Z2</accession>
<name>A0A3E3I8Z2_9FIRM</name>
<feature type="transmembrane region" description="Helical" evidence="1">
    <location>
        <begin position="6"/>
        <end position="26"/>
    </location>
</feature>
<gene>
    <name evidence="4" type="ORF">DWY69_10565</name>
    <name evidence="3" type="ORF">DXC51_06175</name>
</gene>
<evidence type="ECO:0000259" key="2">
    <source>
        <dbReference type="Pfam" id="PF04892"/>
    </source>
</evidence>
<comment type="caution">
    <text evidence="3">The sequence shown here is derived from an EMBL/GenBank/DDBJ whole genome shotgun (WGS) entry which is preliminary data.</text>
</comment>
<feature type="transmembrane region" description="Helical" evidence="1">
    <location>
        <begin position="87"/>
        <end position="104"/>
    </location>
</feature>
<dbReference type="OrthoDB" id="2088240at2"/>
<protein>
    <recommendedName>
        <fullName evidence="2">VanZ-like domain-containing protein</fullName>
    </recommendedName>
</protein>
<dbReference type="AlphaFoldDB" id="A0A3E3I8Z2"/>
<reference evidence="3 6" key="1">
    <citation type="submission" date="2018-08" db="EMBL/GenBank/DDBJ databases">
        <title>A genome reference for cultivated species of the human gut microbiota.</title>
        <authorList>
            <person name="Zou Y."/>
            <person name="Xue W."/>
            <person name="Luo G."/>
        </authorList>
    </citation>
    <scope>NUCLEOTIDE SEQUENCE [LARGE SCALE GENOMIC DNA]</scope>
    <source>
        <strain evidence="4 6">AF26-4BH</strain>
        <strain evidence="3">TF05-5AC</strain>
    </source>
</reference>
<keyword evidence="1" id="KW-1133">Transmembrane helix</keyword>
<dbReference type="InterPro" id="IPR006976">
    <property type="entry name" value="VanZ-like"/>
</dbReference>
<dbReference type="Proteomes" id="UP000261166">
    <property type="component" value="Unassembled WGS sequence"/>
</dbReference>
<keyword evidence="1" id="KW-0812">Transmembrane</keyword>
<evidence type="ECO:0000313" key="5">
    <source>
        <dbReference type="Proteomes" id="UP000260812"/>
    </source>
</evidence>
<keyword evidence="1" id="KW-0472">Membrane</keyword>
<dbReference type="Pfam" id="PF04892">
    <property type="entry name" value="VanZ"/>
    <property type="match status" value="1"/>
</dbReference>
<feature type="transmembrane region" description="Helical" evidence="1">
    <location>
        <begin position="64"/>
        <end position="81"/>
    </location>
</feature>
<feature type="transmembrane region" description="Helical" evidence="1">
    <location>
        <begin position="124"/>
        <end position="140"/>
    </location>
</feature>
<dbReference type="NCBIfam" id="NF037970">
    <property type="entry name" value="vanZ_1"/>
    <property type="match status" value="1"/>
</dbReference>
<proteinExistence type="predicted"/>
<dbReference type="EMBL" id="QVLU01000008">
    <property type="protein sequence ID" value="RGE71910.1"/>
    <property type="molecule type" value="Genomic_DNA"/>
</dbReference>
<keyword evidence="5" id="KW-1185">Reference proteome</keyword>
<feature type="domain" description="VanZ-like" evidence="2">
    <location>
        <begin position="13"/>
        <end position="138"/>
    </location>
</feature>
<dbReference type="RefSeq" id="WP_025488841.1">
    <property type="nucleotide sequence ID" value="NZ_CALBAU010000016.1"/>
</dbReference>
<dbReference type="GeneID" id="97986476"/>
<evidence type="ECO:0000313" key="4">
    <source>
        <dbReference type="EMBL" id="RGE71910.1"/>
    </source>
</evidence>
<evidence type="ECO:0000313" key="3">
    <source>
        <dbReference type="EMBL" id="RGE63536.1"/>
    </source>
</evidence>
<evidence type="ECO:0000313" key="6">
    <source>
        <dbReference type="Proteomes" id="UP000261166"/>
    </source>
</evidence>
<sequence length="141" mass="16198">MTLTLIKPFYIHLFFTILWFLFMTWLSHQDGEHTSRTSLELANHMKHWFPVRDIGKLNQQLRRAAHVILFAVFTILLTGTLHSANVSTAAMAAGLILAVFWGWADEATKPMIQGRHFSWFDVRLNWMGTGIGILAGILLYR</sequence>
<dbReference type="EMBL" id="QVLV01000003">
    <property type="protein sequence ID" value="RGE63536.1"/>
    <property type="molecule type" value="Genomic_DNA"/>
</dbReference>
<organism evidence="3 5">
    <name type="scientific">Eisenbergiella massiliensis</name>
    <dbReference type="NCBI Taxonomy" id="1720294"/>
    <lineage>
        <taxon>Bacteria</taxon>
        <taxon>Bacillati</taxon>
        <taxon>Bacillota</taxon>
        <taxon>Clostridia</taxon>
        <taxon>Lachnospirales</taxon>
        <taxon>Lachnospiraceae</taxon>
        <taxon>Eisenbergiella</taxon>
    </lineage>
</organism>
<dbReference type="Proteomes" id="UP000260812">
    <property type="component" value="Unassembled WGS sequence"/>
</dbReference>
<evidence type="ECO:0000256" key="1">
    <source>
        <dbReference type="SAM" id="Phobius"/>
    </source>
</evidence>